<name>A0ACC2BDL9_DIPCM</name>
<organism evidence="1 2">
    <name type="scientific">Diphasiastrum complanatum</name>
    <name type="common">Issler's clubmoss</name>
    <name type="synonym">Lycopodium complanatum</name>
    <dbReference type="NCBI Taxonomy" id="34168"/>
    <lineage>
        <taxon>Eukaryota</taxon>
        <taxon>Viridiplantae</taxon>
        <taxon>Streptophyta</taxon>
        <taxon>Embryophyta</taxon>
        <taxon>Tracheophyta</taxon>
        <taxon>Lycopodiopsida</taxon>
        <taxon>Lycopodiales</taxon>
        <taxon>Lycopodiaceae</taxon>
        <taxon>Lycopodioideae</taxon>
        <taxon>Diphasiastrum</taxon>
    </lineage>
</organism>
<evidence type="ECO:0000313" key="2">
    <source>
        <dbReference type="Proteomes" id="UP001162992"/>
    </source>
</evidence>
<evidence type="ECO:0000313" key="1">
    <source>
        <dbReference type="EMBL" id="KAJ7527522.1"/>
    </source>
</evidence>
<dbReference type="Proteomes" id="UP001162992">
    <property type="component" value="Chromosome 16"/>
</dbReference>
<protein>
    <submittedName>
        <fullName evidence="1">Uncharacterized protein</fullName>
    </submittedName>
</protein>
<reference evidence="2" key="1">
    <citation type="journal article" date="2024" name="Proc. Natl. Acad. Sci. U.S.A.">
        <title>Extraordinary preservation of gene collinearity over three hundred million years revealed in homosporous lycophytes.</title>
        <authorList>
            <person name="Li C."/>
            <person name="Wickell D."/>
            <person name="Kuo L.Y."/>
            <person name="Chen X."/>
            <person name="Nie B."/>
            <person name="Liao X."/>
            <person name="Peng D."/>
            <person name="Ji J."/>
            <person name="Jenkins J."/>
            <person name="Williams M."/>
            <person name="Shu S."/>
            <person name="Plott C."/>
            <person name="Barry K."/>
            <person name="Rajasekar S."/>
            <person name="Grimwood J."/>
            <person name="Han X."/>
            <person name="Sun S."/>
            <person name="Hou Z."/>
            <person name="He W."/>
            <person name="Dai G."/>
            <person name="Sun C."/>
            <person name="Schmutz J."/>
            <person name="Leebens-Mack J.H."/>
            <person name="Li F.W."/>
            <person name="Wang L."/>
        </authorList>
    </citation>
    <scope>NUCLEOTIDE SEQUENCE [LARGE SCALE GENOMIC DNA]</scope>
    <source>
        <strain evidence="2">cv. PW_Plant_1</strain>
    </source>
</reference>
<dbReference type="EMBL" id="CM055107">
    <property type="protein sequence ID" value="KAJ7527522.1"/>
    <property type="molecule type" value="Genomic_DNA"/>
</dbReference>
<accession>A0ACC2BDL9</accession>
<keyword evidence="2" id="KW-1185">Reference proteome</keyword>
<comment type="caution">
    <text evidence="1">The sequence shown here is derived from an EMBL/GenBank/DDBJ whole genome shotgun (WGS) entry which is preliminary data.</text>
</comment>
<gene>
    <name evidence="1" type="ORF">O6H91_16G059200</name>
</gene>
<sequence>MAGGLSYRQLGTTGLKVSTLGFGASPLGSVFWPVKEDDAIATVHEAIRLGINFFDVSPYYGATLAEQVLGKALKSIPREKYYLSTKCGRYAEGFDFSAKRVSQSVDESLERLNVEYIDLIQCHDIEFGSLDQVISETIPALLKLKEMGKVRFIGITGLPLKVFHYVLDRVEPGTIDVVLSYCHLSLNDTTLLESIPYLKGKKVGIINASPLSMGLLTDHGPPEWHPAPEQLKVGWTTCADAAKHCRERGVSISKLALEYSLKNPDISTTLIGMSSVEQVRENVAVAREINIEQQPDHELYQEVEHLLQPVKNLTWSSGRQENN</sequence>
<proteinExistence type="predicted"/>